<evidence type="ECO:0000256" key="3">
    <source>
        <dbReference type="ARBA" id="ARBA00022741"/>
    </source>
</evidence>
<dbReference type="NCBIfam" id="TIGR01916">
    <property type="entry name" value="F420_cofE"/>
    <property type="match status" value="1"/>
</dbReference>
<dbReference type="InterPro" id="IPR002847">
    <property type="entry name" value="F420-0_gamma-glut_ligase-dom"/>
</dbReference>
<sequence length="337" mass="34732">MSPQLRSAFSTGVSSRPSAGSASRSASASSGSAWRGPGAAVMAACYRRAVRRRRGLAAGRSHRPPPGCHDEGRAFRGLHMGFSVDGVEGIGEIEPGADLAAIIAEAAELDDGDILVVTSKIVSKAEGRIVQAADREQAISDETVRVVATRTFEGGVTRIVENRQGIIGAAAGVDASNAPDGTVLLLPVDPDASARALATGLRALTGRTVGVILSDTLGRPWRDGQTDIAIGAAGVHVFDDLRGGTDASGKPLSVTMPCVADEIAGAAELVKGKSSGVPVAVVRGLGRYVGELDLPGARSIQRPADRDLFRQGADEAYDEGYRAGFEESVAEGRPLVE</sequence>
<keyword evidence="2" id="KW-0479">Metal-binding</keyword>
<keyword evidence="7" id="KW-0464">Manganese</keyword>
<organism evidence="10 11">
    <name type="scientific">Agromyces agglutinans</name>
    <dbReference type="NCBI Taxonomy" id="2662258"/>
    <lineage>
        <taxon>Bacteria</taxon>
        <taxon>Bacillati</taxon>
        <taxon>Actinomycetota</taxon>
        <taxon>Actinomycetes</taxon>
        <taxon>Micrococcales</taxon>
        <taxon>Microbacteriaceae</taxon>
        <taxon>Agromyces</taxon>
    </lineage>
</organism>
<proteinExistence type="predicted"/>
<evidence type="ECO:0000313" key="11">
    <source>
        <dbReference type="Proteomes" id="UP000431080"/>
    </source>
</evidence>
<keyword evidence="1 10" id="KW-0436">Ligase</keyword>
<evidence type="ECO:0000256" key="5">
    <source>
        <dbReference type="ARBA" id="ARBA00022958"/>
    </source>
</evidence>
<keyword evidence="4" id="KW-0460">Magnesium</keyword>
<dbReference type="GO" id="GO:0046872">
    <property type="term" value="F:metal ion binding"/>
    <property type="evidence" value="ECO:0007669"/>
    <property type="project" value="UniProtKB-KW"/>
</dbReference>
<evidence type="ECO:0000256" key="7">
    <source>
        <dbReference type="ARBA" id="ARBA00023211"/>
    </source>
</evidence>
<dbReference type="PANTHER" id="PTHR47917:SF1">
    <property type="entry name" value="COENZYME F420:L-GLUTAMATE LIGASE"/>
    <property type="match status" value="1"/>
</dbReference>
<protein>
    <submittedName>
        <fullName evidence="10">Coenzyme F420-0:L-glutamate ligase</fullName>
        <ecNumber evidence="10">6.3.2.31</ecNumber>
    </submittedName>
</protein>
<name>A0A6I2F616_9MICO</name>
<dbReference type="GO" id="GO:0052618">
    <property type="term" value="F:coenzyme F420-0:L-glutamate ligase activity"/>
    <property type="evidence" value="ECO:0007669"/>
    <property type="project" value="UniProtKB-EC"/>
</dbReference>
<dbReference type="EC" id="6.3.2.31" evidence="10"/>
<dbReference type="SUPFAM" id="SSF144010">
    <property type="entry name" value="CofE-like"/>
    <property type="match status" value="1"/>
</dbReference>
<keyword evidence="3" id="KW-0547">Nucleotide-binding</keyword>
<evidence type="ECO:0000256" key="4">
    <source>
        <dbReference type="ARBA" id="ARBA00022842"/>
    </source>
</evidence>
<comment type="caution">
    <text evidence="10">The sequence shown here is derived from an EMBL/GenBank/DDBJ whole genome shotgun (WGS) entry which is preliminary data.</text>
</comment>
<evidence type="ECO:0000256" key="8">
    <source>
        <dbReference type="SAM" id="MobiDB-lite"/>
    </source>
</evidence>
<feature type="compositionally biased region" description="Polar residues" evidence="8">
    <location>
        <begin position="1"/>
        <end position="13"/>
    </location>
</feature>
<keyword evidence="6" id="KW-0342">GTP-binding</keyword>
<dbReference type="EMBL" id="WJIF01000002">
    <property type="protein sequence ID" value="MRG59177.1"/>
    <property type="molecule type" value="Genomic_DNA"/>
</dbReference>
<dbReference type="InterPro" id="IPR008225">
    <property type="entry name" value="F420-0_g-glutamyl_ligase"/>
</dbReference>
<evidence type="ECO:0000256" key="6">
    <source>
        <dbReference type="ARBA" id="ARBA00023134"/>
    </source>
</evidence>
<dbReference type="PANTHER" id="PTHR47917">
    <property type="match status" value="1"/>
</dbReference>
<keyword evidence="11" id="KW-1185">Reference proteome</keyword>
<accession>A0A6I2F616</accession>
<dbReference type="GO" id="GO:0005525">
    <property type="term" value="F:GTP binding"/>
    <property type="evidence" value="ECO:0007669"/>
    <property type="project" value="UniProtKB-KW"/>
</dbReference>
<evidence type="ECO:0000256" key="2">
    <source>
        <dbReference type="ARBA" id="ARBA00022723"/>
    </source>
</evidence>
<reference evidence="10 11" key="1">
    <citation type="submission" date="2019-10" db="EMBL/GenBank/DDBJ databases">
        <authorList>
            <person name="Nie G."/>
            <person name="Ming H."/>
            <person name="Yi B."/>
        </authorList>
    </citation>
    <scope>NUCLEOTIDE SEQUENCE [LARGE SCALE GENOMIC DNA]</scope>
    <source>
        <strain evidence="10 11">CFH 90414</strain>
    </source>
</reference>
<evidence type="ECO:0000256" key="1">
    <source>
        <dbReference type="ARBA" id="ARBA00022598"/>
    </source>
</evidence>
<evidence type="ECO:0000259" key="9">
    <source>
        <dbReference type="Pfam" id="PF01996"/>
    </source>
</evidence>
<dbReference type="AlphaFoldDB" id="A0A6I2F616"/>
<evidence type="ECO:0000313" key="10">
    <source>
        <dbReference type="EMBL" id="MRG59177.1"/>
    </source>
</evidence>
<keyword evidence="5" id="KW-0630">Potassium</keyword>
<dbReference type="Proteomes" id="UP000431080">
    <property type="component" value="Unassembled WGS sequence"/>
</dbReference>
<feature type="region of interest" description="Disordered" evidence="8">
    <location>
        <begin position="1"/>
        <end position="36"/>
    </location>
</feature>
<feature type="compositionally biased region" description="Low complexity" evidence="8">
    <location>
        <begin position="14"/>
        <end position="36"/>
    </location>
</feature>
<dbReference type="Pfam" id="PF01996">
    <property type="entry name" value="F420_ligase"/>
    <property type="match status" value="1"/>
</dbReference>
<feature type="domain" description="Coenzyme F420:L-glutamate ligase-like" evidence="9">
    <location>
        <begin position="90"/>
        <end position="284"/>
    </location>
</feature>
<dbReference type="Gene3D" id="3.30.1330.100">
    <property type="entry name" value="CofE-like"/>
    <property type="match status" value="2"/>
</dbReference>
<gene>
    <name evidence="10" type="primary">cofE</name>
    <name evidence="10" type="ORF">GE115_04740</name>
</gene>